<protein>
    <recommendedName>
        <fullName evidence="1">Elongation factor-like GTPase 1 domain-containing protein</fullName>
    </recommendedName>
</protein>
<name>A0AA36GH58_CYLNA</name>
<sequence length="169" mass="19254">MNFFGAFVTTHILKPFVPLLETTVSDLQVTSIQIQEQTTECHLRSDSIHIRLRVASLPDEVVSLLEESAEILKSIRGGHVDDTTLTEFKAKLLAVGEESLLSYRGCRWYRKSEEEIAELVERAEPKLTFTSMEFLAIIESLEQQRVNCSSVPTLLKLFRIQANLHHISR</sequence>
<keyword evidence="3" id="KW-1185">Reference proteome</keyword>
<comment type="caution">
    <text evidence="2">The sequence shown here is derived from an EMBL/GenBank/DDBJ whole genome shotgun (WGS) entry which is preliminary data.</text>
</comment>
<evidence type="ECO:0000313" key="2">
    <source>
        <dbReference type="EMBL" id="CAJ0591098.1"/>
    </source>
</evidence>
<dbReference type="Proteomes" id="UP001176961">
    <property type="component" value="Unassembled WGS sequence"/>
</dbReference>
<gene>
    <name evidence="2" type="ORF">CYNAS_LOCUS3081</name>
</gene>
<dbReference type="EMBL" id="CATQJL010000001">
    <property type="protein sequence ID" value="CAJ0591098.1"/>
    <property type="molecule type" value="Genomic_DNA"/>
</dbReference>
<evidence type="ECO:0000313" key="3">
    <source>
        <dbReference type="Proteomes" id="UP001176961"/>
    </source>
</evidence>
<dbReference type="Pfam" id="PF25118">
    <property type="entry name" value="EFL1"/>
    <property type="match status" value="1"/>
</dbReference>
<feature type="domain" description="Elongation factor-like GTPase 1" evidence="1">
    <location>
        <begin position="53"/>
        <end position="122"/>
    </location>
</feature>
<accession>A0AA36GH58</accession>
<dbReference type="AlphaFoldDB" id="A0AA36GH58"/>
<reference evidence="2" key="1">
    <citation type="submission" date="2023-07" db="EMBL/GenBank/DDBJ databases">
        <authorList>
            <consortium name="CYATHOMIX"/>
        </authorList>
    </citation>
    <scope>NUCLEOTIDE SEQUENCE</scope>
    <source>
        <strain evidence="2">N/A</strain>
    </source>
</reference>
<dbReference type="InterPro" id="IPR056752">
    <property type="entry name" value="EFL1"/>
</dbReference>
<evidence type="ECO:0000259" key="1">
    <source>
        <dbReference type="Pfam" id="PF25118"/>
    </source>
</evidence>
<proteinExistence type="predicted"/>
<organism evidence="2 3">
    <name type="scientific">Cylicocyclus nassatus</name>
    <name type="common">Nematode worm</name>
    <dbReference type="NCBI Taxonomy" id="53992"/>
    <lineage>
        <taxon>Eukaryota</taxon>
        <taxon>Metazoa</taxon>
        <taxon>Ecdysozoa</taxon>
        <taxon>Nematoda</taxon>
        <taxon>Chromadorea</taxon>
        <taxon>Rhabditida</taxon>
        <taxon>Rhabditina</taxon>
        <taxon>Rhabditomorpha</taxon>
        <taxon>Strongyloidea</taxon>
        <taxon>Strongylidae</taxon>
        <taxon>Cylicocyclus</taxon>
    </lineage>
</organism>